<dbReference type="CDD" id="cd13132">
    <property type="entry name" value="MATE_eukaryotic"/>
    <property type="match status" value="1"/>
</dbReference>
<dbReference type="PANTHER" id="PTHR11206">
    <property type="entry name" value="MULTIDRUG RESISTANCE PROTEIN"/>
    <property type="match status" value="1"/>
</dbReference>
<feature type="transmembrane region" description="Helical" evidence="7">
    <location>
        <begin position="70"/>
        <end position="94"/>
    </location>
</feature>
<feature type="transmembrane region" description="Helical" evidence="7">
    <location>
        <begin position="406"/>
        <end position="429"/>
    </location>
</feature>
<evidence type="ECO:0000256" key="1">
    <source>
        <dbReference type="ARBA" id="ARBA00004141"/>
    </source>
</evidence>
<keyword evidence="5 7" id="KW-1133">Transmembrane helix</keyword>
<evidence type="ECO:0000313" key="9">
    <source>
        <dbReference type="Proteomes" id="UP001054252"/>
    </source>
</evidence>
<reference evidence="8 9" key="1">
    <citation type="journal article" date="2021" name="Commun. Biol.">
        <title>The genome of Shorea leprosula (Dipterocarpaceae) highlights the ecological relevance of drought in aseasonal tropical rainforests.</title>
        <authorList>
            <person name="Ng K.K.S."/>
            <person name="Kobayashi M.J."/>
            <person name="Fawcett J.A."/>
            <person name="Hatakeyama M."/>
            <person name="Paape T."/>
            <person name="Ng C.H."/>
            <person name="Ang C.C."/>
            <person name="Tnah L.H."/>
            <person name="Lee C.T."/>
            <person name="Nishiyama T."/>
            <person name="Sese J."/>
            <person name="O'Brien M.J."/>
            <person name="Copetti D."/>
            <person name="Mohd Noor M.I."/>
            <person name="Ong R.C."/>
            <person name="Putra M."/>
            <person name="Sireger I.Z."/>
            <person name="Indrioko S."/>
            <person name="Kosugi Y."/>
            <person name="Izuno A."/>
            <person name="Isagi Y."/>
            <person name="Lee S.L."/>
            <person name="Shimizu K.K."/>
        </authorList>
    </citation>
    <scope>NUCLEOTIDE SEQUENCE [LARGE SCALE GENOMIC DNA]</scope>
    <source>
        <strain evidence="8">214</strain>
    </source>
</reference>
<dbReference type="GO" id="GO:1990961">
    <property type="term" value="P:xenobiotic detoxification by transmembrane export across the plasma membrane"/>
    <property type="evidence" value="ECO:0007669"/>
    <property type="project" value="InterPro"/>
</dbReference>
<keyword evidence="9" id="KW-1185">Reference proteome</keyword>
<dbReference type="GO" id="GO:0016020">
    <property type="term" value="C:membrane"/>
    <property type="evidence" value="ECO:0007669"/>
    <property type="project" value="UniProtKB-SubCell"/>
</dbReference>
<dbReference type="GO" id="GO:0015297">
    <property type="term" value="F:antiporter activity"/>
    <property type="evidence" value="ECO:0007669"/>
    <property type="project" value="InterPro"/>
</dbReference>
<evidence type="ECO:0000256" key="4">
    <source>
        <dbReference type="ARBA" id="ARBA00022692"/>
    </source>
</evidence>
<sequence>MASPSEERALQMETPIGGDQVAKQKIAVETWDESKKMWKIAGPAILTSVSQFSIGFVTVASVGHLGVIELAAVSVVTTVIEAFVSGIMLGMGSALETLCGQAVGAGQYNMLGVFLQRSWIISGVTALSLAPFYLFASPILRLLRQSKDISDLAGKYCRWIIPQFFAFAMTYPIQKFLQSQRKVWFMTIVSVVGLAFHVLLNWLMVSKLKLGLLGAAMAGNISWWLQVIVMVIYVIGGFFPNSWTGFSLLAFKSLSGFVKLSLASAIMLCLELWYFTAIILMVGWLKNPAIAVDAVSVCMNLQLWTSMVTLGFNAAVSVRVSNELGAGRPKAAKFAVVVALLTSLTIGILFSIIILVTKNDFPKLFSTKTAVIREASKLGYFLAATIFLSSILPVLYGVAIGAGRQMYVGLINIGCYYIFGIPVGAVLGFKFKLRIQGIWSGMLVGTILQTTILLIVTLRASWRKEAVQAERRMRRWGGRVEPRQSPLESIPG</sequence>
<feature type="transmembrane region" description="Helical" evidence="7">
    <location>
        <begin position="114"/>
        <end position="135"/>
    </location>
</feature>
<dbReference type="NCBIfam" id="TIGR00797">
    <property type="entry name" value="matE"/>
    <property type="match status" value="1"/>
</dbReference>
<feature type="transmembrane region" description="Helical" evidence="7">
    <location>
        <begin position="256"/>
        <end position="282"/>
    </location>
</feature>
<feature type="transmembrane region" description="Helical" evidence="7">
    <location>
        <begin position="334"/>
        <end position="357"/>
    </location>
</feature>
<evidence type="ECO:0000256" key="7">
    <source>
        <dbReference type="RuleBase" id="RU004914"/>
    </source>
</evidence>
<dbReference type="GO" id="GO:0042910">
    <property type="term" value="F:xenobiotic transmembrane transporter activity"/>
    <property type="evidence" value="ECO:0007669"/>
    <property type="project" value="InterPro"/>
</dbReference>
<name>A0AAV5K4R8_9ROSI</name>
<comment type="caution">
    <text evidence="8">The sequence shown here is derived from an EMBL/GenBank/DDBJ whole genome shotgun (WGS) entry which is preliminary data.</text>
</comment>
<dbReference type="InterPro" id="IPR002528">
    <property type="entry name" value="MATE_fam"/>
</dbReference>
<feature type="transmembrane region" description="Helical" evidence="7">
    <location>
        <begin position="441"/>
        <end position="462"/>
    </location>
</feature>
<keyword evidence="3" id="KW-0813">Transport</keyword>
<feature type="transmembrane region" description="Helical" evidence="7">
    <location>
        <begin position="378"/>
        <end position="400"/>
    </location>
</feature>
<evidence type="ECO:0000256" key="2">
    <source>
        <dbReference type="ARBA" id="ARBA00010199"/>
    </source>
</evidence>
<dbReference type="InterPro" id="IPR045069">
    <property type="entry name" value="MATE_euk"/>
</dbReference>
<accession>A0AAV5K4R8</accession>
<feature type="transmembrane region" description="Helical" evidence="7">
    <location>
        <begin position="40"/>
        <end position="63"/>
    </location>
</feature>
<keyword evidence="4 7" id="KW-0812">Transmembrane</keyword>
<dbReference type="EMBL" id="BPVZ01000053">
    <property type="protein sequence ID" value="GKV19768.1"/>
    <property type="molecule type" value="Genomic_DNA"/>
</dbReference>
<organism evidence="8 9">
    <name type="scientific">Rubroshorea leprosula</name>
    <dbReference type="NCBI Taxonomy" id="152421"/>
    <lineage>
        <taxon>Eukaryota</taxon>
        <taxon>Viridiplantae</taxon>
        <taxon>Streptophyta</taxon>
        <taxon>Embryophyta</taxon>
        <taxon>Tracheophyta</taxon>
        <taxon>Spermatophyta</taxon>
        <taxon>Magnoliopsida</taxon>
        <taxon>eudicotyledons</taxon>
        <taxon>Gunneridae</taxon>
        <taxon>Pentapetalae</taxon>
        <taxon>rosids</taxon>
        <taxon>malvids</taxon>
        <taxon>Malvales</taxon>
        <taxon>Dipterocarpaceae</taxon>
        <taxon>Rubroshorea</taxon>
    </lineage>
</organism>
<comment type="similarity">
    <text evidence="2 7">Belongs to the multi antimicrobial extrusion (MATE) (TC 2.A.66.1) family.</text>
</comment>
<dbReference type="Proteomes" id="UP001054252">
    <property type="component" value="Unassembled WGS sequence"/>
</dbReference>
<protein>
    <recommendedName>
        <fullName evidence="7">Protein DETOXIFICATION</fullName>
    </recommendedName>
    <alternativeName>
        <fullName evidence="7">Multidrug and toxic compound extrusion protein</fullName>
    </alternativeName>
</protein>
<feature type="transmembrane region" description="Helical" evidence="7">
    <location>
        <begin position="294"/>
        <end position="314"/>
    </location>
</feature>
<comment type="subcellular location">
    <subcellularLocation>
        <location evidence="1">Membrane</location>
        <topology evidence="1">Multi-pass membrane protein</topology>
    </subcellularLocation>
</comment>
<evidence type="ECO:0000256" key="6">
    <source>
        <dbReference type="ARBA" id="ARBA00023136"/>
    </source>
</evidence>
<dbReference type="AlphaFoldDB" id="A0AAV5K4R8"/>
<evidence type="ECO:0000256" key="3">
    <source>
        <dbReference type="ARBA" id="ARBA00022448"/>
    </source>
</evidence>
<proteinExistence type="inferred from homology"/>
<keyword evidence="6 7" id="KW-0472">Membrane</keyword>
<feature type="transmembrane region" description="Helical" evidence="7">
    <location>
        <begin position="183"/>
        <end position="203"/>
    </location>
</feature>
<evidence type="ECO:0000313" key="8">
    <source>
        <dbReference type="EMBL" id="GKV19768.1"/>
    </source>
</evidence>
<evidence type="ECO:0000256" key="5">
    <source>
        <dbReference type="ARBA" id="ARBA00022989"/>
    </source>
</evidence>
<gene>
    <name evidence="8" type="ORF">SLEP1_g29987</name>
</gene>
<dbReference type="Pfam" id="PF01554">
    <property type="entry name" value="MatE"/>
    <property type="match status" value="2"/>
</dbReference>